<organism evidence="1 2">
    <name type="scientific">Patellaria atrata CBS 101060</name>
    <dbReference type="NCBI Taxonomy" id="1346257"/>
    <lineage>
        <taxon>Eukaryota</taxon>
        <taxon>Fungi</taxon>
        <taxon>Dikarya</taxon>
        <taxon>Ascomycota</taxon>
        <taxon>Pezizomycotina</taxon>
        <taxon>Dothideomycetes</taxon>
        <taxon>Dothideomycetes incertae sedis</taxon>
        <taxon>Patellariales</taxon>
        <taxon>Patellariaceae</taxon>
        <taxon>Patellaria</taxon>
    </lineage>
</organism>
<dbReference type="GO" id="GO:0009976">
    <property type="term" value="F:tocopherol cyclase activity"/>
    <property type="evidence" value="ECO:0007669"/>
    <property type="project" value="InterPro"/>
</dbReference>
<keyword evidence="2" id="KW-1185">Reference proteome</keyword>
<name>A0A9P4VU92_9PEZI</name>
<evidence type="ECO:0000313" key="1">
    <source>
        <dbReference type="EMBL" id="KAF2842280.1"/>
    </source>
</evidence>
<gene>
    <name evidence="1" type="ORF">M501DRAFT_927092</name>
</gene>
<sequence>MEHWTPHINTQFEGWYSKFEFPSGSSLAIIISTVPNAVKKPHLLSITYHPHSQRSEVFQREIFVPSIERVRLDSNAFELRVEGFGIMTCSPTGMVTYDFSIPDFQFHATTSPFMPWKRNGGPGAANTPFGWQVHLPLPLHWHVQDLAASGSYSLNLPNHSGFLEADVSGTVSVHQEKNWASSFPEKHMWVQARAPDNSAFLCLAGGRLLGLDLYNIGFRSQTNHIDIRPPLCVGRGSLSLTTKTNVDWENRAFGIRVNGLWRSLEVNCSAPKGTWFGITAPFGDGHRENFLAESWNARVEVVVKKRGLLGLLMCGGWKETERKVFENAALEFGGAFYGDVGTEKKRS</sequence>
<dbReference type="InterPro" id="IPR025893">
    <property type="entry name" value="Tocopherol_cyclase"/>
</dbReference>
<dbReference type="AlphaFoldDB" id="A0A9P4VU92"/>
<dbReference type="Proteomes" id="UP000799429">
    <property type="component" value="Unassembled WGS sequence"/>
</dbReference>
<evidence type="ECO:0000313" key="2">
    <source>
        <dbReference type="Proteomes" id="UP000799429"/>
    </source>
</evidence>
<dbReference type="PANTHER" id="PTHR35309">
    <property type="match status" value="1"/>
</dbReference>
<accession>A0A9P4VU92</accession>
<comment type="caution">
    <text evidence="1">The sequence shown here is derived from an EMBL/GenBank/DDBJ whole genome shotgun (WGS) entry which is preliminary data.</text>
</comment>
<reference evidence="1" key="1">
    <citation type="journal article" date="2020" name="Stud. Mycol.">
        <title>101 Dothideomycetes genomes: a test case for predicting lifestyles and emergence of pathogens.</title>
        <authorList>
            <person name="Haridas S."/>
            <person name="Albert R."/>
            <person name="Binder M."/>
            <person name="Bloem J."/>
            <person name="Labutti K."/>
            <person name="Salamov A."/>
            <person name="Andreopoulos B."/>
            <person name="Baker S."/>
            <person name="Barry K."/>
            <person name="Bills G."/>
            <person name="Bluhm B."/>
            <person name="Cannon C."/>
            <person name="Castanera R."/>
            <person name="Culley D."/>
            <person name="Daum C."/>
            <person name="Ezra D."/>
            <person name="Gonzalez J."/>
            <person name="Henrissat B."/>
            <person name="Kuo A."/>
            <person name="Liang C."/>
            <person name="Lipzen A."/>
            <person name="Lutzoni F."/>
            <person name="Magnuson J."/>
            <person name="Mondo S."/>
            <person name="Nolan M."/>
            <person name="Ohm R."/>
            <person name="Pangilinan J."/>
            <person name="Park H.-J."/>
            <person name="Ramirez L."/>
            <person name="Alfaro M."/>
            <person name="Sun H."/>
            <person name="Tritt A."/>
            <person name="Yoshinaga Y."/>
            <person name="Zwiers L.-H."/>
            <person name="Turgeon B."/>
            <person name="Goodwin S."/>
            <person name="Spatafora J."/>
            <person name="Crous P."/>
            <person name="Grigoriev I."/>
        </authorList>
    </citation>
    <scope>NUCLEOTIDE SEQUENCE</scope>
    <source>
        <strain evidence="1">CBS 101060</strain>
    </source>
</reference>
<dbReference type="PANTHER" id="PTHR35309:SF4">
    <property type="entry name" value="TOCOPHEROL CYCLASE"/>
    <property type="match status" value="1"/>
</dbReference>
<dbReference type="EMBL" id="MU006090">
    <property type="protein sequence ID" value="KAF2842280.1"/>
    <property type="molecule type" value="Genomic_DNA"/>
</dbReference>
<protein>
    <submittedName>
        <fullName evidence="1">Uncharacterized protein</fullName>
    </submittedName>
</protein>
<dbReference type="OrthoDB" id="5421239at2759"/>
<proteinExistence type="predicted"/>